<evidence type="ECO:0000259" key="1">
    <source>
        <dbReference type="PROSITE" id="PS51379"/>
    </source>
</evidence>
<dbReference type="Gene3D" id="1.10.1060.10">
    <property type="entry name" value="Alpha-helical ferredoxin"/>
    <property type="match status" value="1"/>
</dbReference>
<dbReference type="InterPro" id="IPR009051">
    <property type="entry name" value="Helical_ferredxn"/>
</dbReference>
<dbReference type="AlphaFoldDB" id="A0A644ZHY6"/>
<dbReference type="Pfam" id="PF13183">
    <property type="entry name" value="Fer4_8"/>
    <property type="match status" value="1"/>
</dbReference>
<sequence length="112" mass="12371">MADFGFSLHPSSSIDLDNADKRLYKIVSEFEPDLKKCIACGSCTASCSASNLTKVSFRQAILKLDRGLSEEAVMLLKGCMLCGKCTMTCPRGINTRNIINLILRYSDNKKIK</sequence>
<reference evidence="2" key="1">
    <citation type="submission" date="2019-08" db="EMBL/GenBank/DDBJ databases">
        <authorList>
            <person name="Kucharzyk K."/>
            <person name="Murdoch R.W."/>
            <person name="Higgins S."/>
            <person name="Loffler F."/>
        </authorList>
    </citation>
    <scope>NUCLEOTIDE SEQUENCE</scope>
</reference>
<gene>
    <name evidence="2" type="ORF">SDC9_87110</name>
</gene>
<dbReference type="GO" id="GO:0005886">
    <property type="term" value="C:plasma membrane"/>
    <property type="evidence" value="ECO:0007669"/>
    <property type="project" value="TreeGrafter"/>
</dbReference>
<proteinExistence type="predicted"/>
<dbReference type="EMBL" id="VSSQ01009011">
    <property type="protein sequence ID" value="MPM40466.1"/>
    <property type="molecule type" value="Genomic_DNA"/>
</dbReference>
<feature type="domain" description="4Fe-4S ferredoxin-type" evidence="1">
    <location>
        <begin position="28"/>
        <end position="57"/>
    </location>
</feature>
<accession>A0A644ZHY6</accession>
<organism evidence="2">
    <name type="scientific">bioreactor metagenome</name>
    <dbReference type="NCBI Taxonomy" id="1076179"/>
    <lineage>
        <taxon>unclassified sequences</taxon>
        <taxon>metagenomes</taxon>
        <taxon>ecological metagenomes</taxon>
    </lineage>
</organism>
<feature type="domain" description="4Fe-4S ferredoxin-type" evidence="1">
    <location>
        <begin position="70"/>
        <end position="99"/>
    </location>
</feature>
<protein>
    <recommendedName>
        <fullName evidence="1">4Fe-4S ferredoxin-type domain-containing protein</fullName>
    </recommendedName>
</protein>
<dbReference type="InterPro" id="IPR017900">
    <property type="entry name" value="4Fe4S_Fe_S_CS"/>
</dbReference>
<evidence type="ECO:0000313" key="2">
    <source>
        <dbReference type="EMBL" id="MPM40466.1"/>
    </source>
</evidence>
<dbReference type="PROSITE" id="PS00198">
    <property type="entry name" value="4FE4S_FER_1"/>
    <property type="match status" value="1"/>
</dbReference>
<comment type="caution">
    <text evidence="2">The sequence shown here is derived from an EMBL/GenBank/DDBJ whole genome shotgun (WGS) entry which is preliminary data.</text>
</comment>
<dbReference type="InterPro" id="IPR051460">
    <property type="entry name" value="HdrC_iron-sulfur_subunit"/>
</dbReference>
<dbReference type="PROSITE" id="PS51379">
    <property type="entry name" value="4FE4S_FER_2"/>
    <property type="match status" value="2"/>
</dbReference>
<dbReference type="PANTHER" id="PTHR43255:SF2">
    <property type="entry name" value="HETERODISULFIDE REDUCTASE RELATED PROTEIN"/>
    <property type="match status" value="1"/>
</dbReference>
<dbReference type="PANTHER" id="PTHR43255">
    <property type="entry name" value="IRON-SULFUR-BINDING OXIDOREDUCTASE FADF-RELATED-RELATED"/>
    <property type="match status" value="1"/>
</dbReference>
<dbReference type="SUPFAM" id="SSF46548">
    <property type="entry name" value="alpha-helical ferredoxin"/>
    <property type="match status" value="1"/>
</dbReference>
<dbReference type="GO" id="GO:0051536">
    <property type="term" value="F:iron-sulfur cluster binding"/>
    <property type="evidence" value="ECO:0007669"/>
    <property type="project" value="InterPro"/>
</dbReference>
<dbReference type="InterPro" id="IPR017896">
    <property type="entry name" value="4Fe4S_Fe-S-bd"/>
</dbReference>
<name>A0A644ZHY6_9ZZZZ</name>